<reference evidence="3 6" key="3">
    <citation type="submission" date="2023-12" db="EMBL/GenBank/DDBJ databases">
        <authorList>
            <person name="Easwaran N."/>
            <person name="Lazarus H.P.S."/>
        </authorList>
    </citation>
    <scope>NUCLEOTIDE SEQUENCE [LARGE SCALE GENOMIC DNA]</scope>
    <source>
        <strain evidence="3 6">VIT-2023</strain>
    </source>
</reference>
<evidence type="ECO:0000313" key="2">
    <source>
        <dbReference type="EMBL" id="KTR26203.1"/>
    </source>
</evidence>
<evidence type="ECO:0000313" key="3">
    <source>
        <dbReference type="EMBL" id="MEI4461657.1"/>
    </source>
</evidence>
<accession>A0A0V8GJA3</accession>
<evidence type="ECO:0000313" key="1">
    <source>
        <dbReference type="EMBL" id="KSU50347.1"/>
    </source>
</evidence>
<evidence type="ECO:0000313" key="6">
    <source>
        <dbReference type="Proteomes" id="UP001387110"/>
    </source>
</evidence>
<dbReference type="EMBL" id="JBAWKY010000001">
    <property type="protein sequence ID" value="MEI4461657.1"/>
    <property type="molecule type" value="Genomic_DNA"/>
</dbReference>
<dbReference type="AlphaFoldDB" id="A0A0V8GJA3"/>
<sequence length="122" mass="13717">MGLKERLQKQLETSDTHKNENLRTHYYAATVEMLFAGLENILKQEGGTVRRVDAERGELAFTLKEVDGLATVIMVAGGRTAVDLFLHRESLLGPDLEKHIERIYASLDAGYRLKMIGTKEIT</sequence>
<dbReference type="Proteomes" id="UP000053797">
    <property type="component" value="Unassembled WGS sequence"/>
</dbReference>
<keyword evidence="6" id="KW-1185">Reference proteome</keyword>
<organism evidence="1 4">
    <name type="scientific">Exiguobacterium indicum</name>
    <dbReference type="NCBI Taxonomy" id="296995"/>
    <lineage>
        <taxon>Bacteria</taxon>
        <taxon>Bacillati</taxon>
        <taxon>Bacillota</taxon>
        <taxon>Bacilli</taxon>
        <taxon>Bacillales</taxon>
        <taxon>Bacillales Family XII. Incertae Sedis</taxon>
        <taxon>Exiguobacterium</taxon>
    </lineage>
</organism>
<name>A0A0V8GJA3_9BACL</name>
<dbReference type="EMBL" id="LNQL01000001">
    <property type="protein sequence ID" value="KSU50347.1"/>
    <property type="molecule type" value="Genomic_DNA"/>
</dbReference>
<reference evidence="2 5" key="2">
    <citation type="journal article" date="2016" name="Front. Microbiol.">
        <title>Genomic Resource of Rice Seed Associated Bacteria.</title>
        <authorList>
            <person name="Midha S."/>
            <person name="Bansal K."/>
            <person name="Sharma S."/>
            <person name="Kumar N."/>
            <person name="Patil P.P."/>
            <person name="Chaudhry V."/>
            <person name="Patil P.B."/>
        </authorList>
    </citation>
    <scope>NUCLEOTIDE SEQUENCE [LARGE SCALE GENOMIC DNA]</scope>
    <source>
        <strain evidence="2 5">RSA11</strain>
    </source>
</reference>
<evidence type="ECO:0000313" key="4">
    <source>
        <dbReference type="Proteomes" id="UP000053797"/>
    </source>
</evidence>
<protein>
    <recommendedName>
        <fullName evidence="7">DUF1499 domain-containing protein</fullName>
    </recommendedName>
</protein>
<proteinExistence type="predicted"/>
<comment type="caution">
    <text evidence="1">The sequence shown here is derived from an EMBL/GenBank/DDBJ whole genome shotgun (WGS) entry which is preliminary data.</text>
</comment>
<dbReference type="GeneID" id="90837445"/>
<dbReference type="Proteomes" id="UP000072605">
    <property type="component" value="Unassembled WGS sequence"/>
</dbReference>
<dbReference type="RefSeq" id="WP_023469023.1">
    <property type="nucleotide sequence ID" value="NZ_FMYN01000001.1"/>
</dbReference>
<dbReference type="EMBL" id="LDQV01000025">
    <property type="protein sequence ID" value="KTR26203.1"/>
    <property type="molecule type" value="Genomic_DNA"/>
</dbReference>
<dbReference type="OrthoDB" id="2353056at2"/>
<evidence type="ECO:0008006" key="7">
    <source>
        <dbReference type="Google" id="ProtNLM"/>
    </source>
</evidence>
<evidence type="ECO:0000313" key="5">
    <source>
        <dbReference type="Proteomes" id="UP000072605"/>
    </source>
</evidence>
<reference evidence="1 4" key="1">
    <citation type="journal article" date="2015" name="Int. J. Syst. Evol. Microbiol.">
        <title>Exiguobacterium enclense sp. nov., isolated from sediment.</title>
        <authorList>
            <person name="Dastager S.G."/>
            <person name="Mawlankar R."/>
            <person name="Sonalkar V.V."/>
            <person name="Thorat M.N."/>
            <person name="Mual P."/>
            <person name="Verma A."/>
            <person name="Krishnamurthi S."/>
            <person name="Tang S.K."/>
            <person name="Li W.J."/>
        </authorList>
    </citation>
    <scope>NUCLEOTIDE SEQUENCE [LARGE SCALE GENOMIC DNA]</scope>
    <source>
        <strain evidence="1 4">NIO-1109</strain>
    </source>
</reference>
<dbReference type="Proteomes" id="UP001387110">
    <property type="component" value="Unassembled WGS sequence"/>
</dbReference>
<gene>
    <name evidence="1" type="ORF">AS033_02915</name>
    <name evidence="2" type="ORF">RSA11_10855</name>
    <name evidence="3" type="ORF">SZL87_04350</name>
</gene>